<organism evidence="11 12">
    <name type="scientific">Ferrovibrio terrae</name>
    <dbReference type="NCBI Taxonomy" id="2594003"/>
    <lineage>
        <taxon>Bacteria</taxon>
        <taxon>Pseudomonadati</taxon>
        <taxon>Pseudomonadota</taxon>
        <taxon>Alphaproteobacteria</taxon>
        <taxon>Rhodospirillales</taxon>
        <taxon>Rhodospirillaceae</taxon>
        <taxon>Ferrovibrio</taxon>
    </lineage>
</organism>
<evidence type="ECO:0000256" key="8">
    <source>
        <dbReference type="RuleBase" id="RU004447"/>
    </source>
</evidence>
<comment type="cofactor">
    <cofactor evidence="1">
        <name>Zn(2+)</name>
        <dbReference type="ChEBI" id="CHEBI:29105"/>
    </cofactor>
</comment>
<dbReference type="GO" id="GO:0046872">
    <property type="term" value="F:metal ion binding"/>
    <property type="evidence" value="ECO:0007669"/>
    <property type="project" value="UniProtKB-KW"/>
</dbReference>
<dbReference type="InterPro" id="IPR011765">
    <property type="entry name" value="Pept_M16_N"/>
</dbReference>
<comment type="similarity">
    <text evidence="2 8">Belongs to the peptidase M16 family.</text>
</comment>
<dbReference type="Pfam" id="PF05193">
    <property type="entry name" value="Peptidase_M16_C"/>
    <property type="match status" value="1"/>
</dbReference>
<dbReference type="InterPro" id="IPR011249">
    <property type="entry name" value="Metalloenz_LuxS/M16"/>
</dbReference>
<evidence type="ECO:0000256" key="7">
    <source>
        <dbReference type="ARBA" id="ARBA00023049"/>
    </source>
</evidence>
<dbReference type="InterPro" id="IPR001431">
    <property type="entry name" value="Pept_M16_Zn_BS"/>
</dbReference>
<keyword evidence="12" id="KW-1185">Reference proteome</keyword>
<keyword evidence="4" id="KW-0479">Metal-binding</keyword>
<dbReference type="GO" id="GO:0006508">
    <property type="term" value="P:proteolysis"/>
    <property type="evidence" value="ECO:0007669"/>
    <property type="project" value="UniProtKB-KW"/>
</dbReference>
<evidence type="ECO:0000256" key="3">
    <source>
        <dbReference type="ARBA" id="ARBA00022670"/>
    </source>
</evidence>
<dbReference type="InterPro" id="IPR007863">
    <property type="entry name" value="Peptidase_M16_C"/>
</dbReference>
<sequence length="428" mass="47128">MAADSRAQVFNPTQFMLGNGMQVILIEDHRAPIVHHMVWYRVGAADEQPGVSGVAHYLEHLMFKGTPNVLPGEYSKIVAREGGRDNAFTSSDYTGYFQTIARDRLELMMSMEADRMSQLAPKESDAKPELQVVMEERLSRTDNNPGALFGEQLDAAQYLSHPYGRPVIGWPAEIQRLTLNDAMTFYRSHYAPNNAILIVAGDVRPAELKALAEKYYGLIPMRPIPPRFRPQEPNQLAARRLSMSDARVAQPSMRRSYLAPSRSAGEKQHAVPLAMLAEILNAPTGRLHNSLVKGDGSAVSAGAWYSLMSLDQSTFGFAASPKNGHKLDEVEAALDKVIADLLANGVTDEEMRLARTGMQAETIYARDSLSGAARIFGVALTTGLTVEDVEAWPRLVNAVTREQVLAAARYVLDIRRSVTGHLLPKDQS</sequence>
<evidence type="ECO:0000256" key="6">
    <source>
        <dbReference type="ARBA" id="ARBA00022833"/>
    </source>
</evidence>
<evidence type="ECO:0000259" key="9">
    <source>
        <dbReference type="Pfam" id="PF00675"/>
    </source>
</evidence>
<dbReference type="PANTHER" id="PTHR43690:SF17">
    <property type="entry name" value="PROTEIN YHJJ"/>
    <property type="match status" value="1"/>
</dbReference>
<evidence type="ECO:0000313" key="11">
    <source>
        <dbReference type="EMBL" id="QDO99570.1"/>
    </source>
</evidence>
<dbReference type="InterPro" id="IPR050626">
    <property type="entry name" value="Peptidase_M16"/>
</dbReference>
<evidence type="ECO:0000256" key="5">
    <source>
        <dbReference type="ARBA" id="ARBA00022801"/>
    </source>
</evidence>
<evidence type="ECO:0000256" key="1">
    <source>
        <dbReference type="ARBA" id="ARBA00001947"/>
    </source>
</evidence>
<keyword evidence="5" id="KW-0378">Hydrolase</keyword>
<dbReference type="Pfam" id="PF00675">
    <property type="entry name" value="Peptidase_M16"/>
    <property type="match status" value="1"/>
</dbReference>
<protein>
    <submittedName>
        <fullName evidence="11">Insulinase family protein</fullName>
    </submittedName>
</protein>
<dbReference type="GO" id="GO:0004222">
    <property type="term" value="F:metalloendopeptidase activity"/>
    <property type="evidence" value="ECO:0007669"/>
    <property type="project" value="InterPro"/>
</dbReference>
<dbReference type="SUPFAM" id="SSF63411">
    <property type="entry name" value="LuxS/MPP-like metallohydrolase"/>
    <property type="match status" value="2"/>
</dbReference>
<dbReference type="PROSITE" id="PS00143">
    <property type="entry name" value="INSULINASE"/>
    <property type="match status" value="1"/>
</dbReference>
<reference evidence="11 12" key="1">
    <citation type="submission" date="2019-07" db="EMBL/GenBank/DDBJ databases">
        <title>Genome sequencing for Ferrovibrio sp. K5.</title>
        <authorList>
            <person name="Park S.-J."/>
        </authorList>
    </citation>
    <scope>NUCLEOTIDE SEQUENCE [LARGE SCALE GENOMIC DNA]</scope>
    <source>
        <strain evidence="11 12">K5</strain>
    </source>
</reference>
<keyword evidence="6" id="KW-0862">Zinc</keyword>
<feature type="domain" description="Peptidase M16 C-terminal" evidence="10">
    <location>
        <begin position="177"/>
        <end position="357"/>
    </location>
</feature>
<keyword evidence="7" id="KW-0482">Metalloprotease</keyword>
<evidence type="ECO:0000259" key="10">
    <source>
        <dbReference type="Pfam" id="PF05193"/>
    </source>
</evidence>
<dbReference type="Gene3D" id="3.30.830.10">
    <property type="entry name" value="Metalloenzyme, LuxS/M16 peptidase-like"/>
    <property type="match status" value="2"/>
</dbReference>
<accession>A0A516H767</accession>
<evidence type="ECO:0000313" key="12">
    <source>
        <dbReference type="Proteomes" id="UP000317496"/>
    </source>
</evidence>
<dbReference type="KEGG" id="fer:FNB15_00350"/>
<keyword evidence="3" id="KW-0645">Protease</keyword>
<dbReference type="Proteomes" id="UP000317496">
    <property type="component" value="Chromosome"/>
</dbReference>
<proteinExistence type="inferred from homology"/>
<gene>
    <name evidence="11" type="ORF">FNB15_00350</name>
</gene>
<dbReference type="AlphaFoldDB" id="A0A516H767"/>
<dbReference type="OrthoDB" id="9811314at2"/>
<evidence type="ECO:0000256" key="2">
    <source>
        <dbReference type="ARBA" id="ARBA00007261"/>
    </source>
</evidence>
<dbReference type="PANTHER" id="PTHR43690">
    <property type="entry name" value="NARDILYSIN"/>
    <property type="match status" value="1"/>
</dbReference>
<name>A0A516H767_9PROT</name>
<feature type="domain" description="Peptidase M16 N-terminal" evidence="9">
    <location>
        <begin position="23"/>
        <end position="168"/>
    </location>
</feature>
<evidence type="ECO:0000256" key="4">
    <source>
        <dbReference type="ARBA" id="ARBA00022723"/>
    </source>
</evidence>
<dbReference type="EMBL" id="CP041636">
    <property type="protein sequence ID" value="QDO99570.1"/>
    <property type="molecule type" value="Genomic_DNA"/>
</dbReference>